<feature type="compositionally biased region" description="Gly residues" evidence="1">
    <location>
        <begin position="115"/>
        <end position="124"/>
    </location>
</feature>
<comment type="caution">
    <text evidence="3">The sequence shown here is derived from an EMBL/GenBank/DDBJ whole genome shotgun (WGS) entry which is preliminary data.</text>
</comment>
<reference evidence="3" key="1">
    <citation type="journal article" date="2021" name="IMA Fungus">
        <title>Genomic characterization of three marine fungi, including Emericellopsis atlantica sp. nov. with signatures of a generalist lifestyle and marine biomass degradation.</title>
        <authorList>
            <person name="Hagestad O.C."/>
            <person name="Hou L."/>
            <person name="Andersen J.H."/>
            <person name="Hansen E.H."/>
            <person name="Altermark B."/>
            <person name="Li C."/>
            <person name="Kuhnert E."/>
            <person name="Cox R.J."/>
            <person name="Crous P.W."/>
            <person name="Spatafora J.W."/>
            <person name="Lail K."/>
            <person name="Amirebrahimi M."/>
            <person name="Lipzen A."/>
            <person name="Pangilinan J."/>
            <person name="Andreopoulos W."/>
            <person name="Hayes R.D."/>
            <person name="Ng V."/>
            <person name="Grigoriev I.V."/>
            <person name="Jackson S.A."/>
            <person name="Sutton T.D.S."/>
            <person name="Dobson A.D.W."/>
            <person name="Rama T."/>
        </authorList>
    </citation>
    <scope>NUCLEOTIDE SEQUENCE</scope>
    <source>
        <strain evidence="3">TRa3180A</strain>
    </source>
</reference>
<evidence type="ECO:0000313" key="4">
    <source>
        <dbReference type="Proteomes" id="UP000887226"/>
    </source>
</evidence>
<feature type="compositionally biased region" description="Basic and acidic residues" evidence="1">
    <location>
        <begin position="85"/>
        <end position="97"/>
    </location>
</feature>
<evidence type="ECO:0000256" key="2">
    <source>
        <dbReference type="SAM" id="SignalP"/>
    </source>
</evidence>
<dbReference type="Proteomes" id="UP000887226">
    <property type="component" value="Unassembled WGS sequence"/>
</dbReference>
<keyword evidence="4" id="KW-1185">Reference proteome</keyword>
<keyword evidence="2" id="KW-0732">Signal</keyword>
<sequence length="124" mass="13512">MPPHLHPRSHFTTSLFATTLFVSFFVVALPHALPCPAPRVVRADGEMPDGTPRRRRRRQAVEDAEGEGQGKAVMLKPVVLEEEEEGKRMRMGKRECPVPKPSGMVGSLLGFGERSSGGKGAKPP</sequence>
<feature type="region of interest" description="Disordered" evidence="1">
    <location>
        <begin position="39"/>
        <end position="124"/>
    </location>
</feature>
<dbReference type="GO" id="GO:0005759">
    <property type="term" value="C:mitochondrial matrix"/>
    <property type="evidence" value="ECO:0007669"/>
    <property type="project" value="TreeGrafter"/>
</dbReference>
<dbReference type="PANTHER" id="PTHR40020">
    <property type="entry name" value="CYTOCHROME C OXIDASE ASSEMBLY FACTOR 2"/>
    <property type="match status" value="1"/>
</dbReference>
<feature type="chain" id="PRO_5040284270" evidence="2">
    <location>
        <begin position="33"/>
        <end position="124"/>
    </location>
</feature>
<proteinExistence type="predicted"/>
<dbReference type="PANTHER" id="PTHR40020:SF1">
    <property type="entry name" value="CYTOCHROME C OXIDASE ASSEMBLY FACTOR 2"/>
    <property type="match status" value="1"/>
</dbReference>
<organism evidence="3 4">
    <name type="scientific">Calycina marina</name>
    <dbReference type="NCBI Taxonomy" id="1763456"/>
    <lineage>
        <taxon>Eukaryota</taxon>
        <taxon>Fungi</taxon>
        <taxon>Dikarya</taxon>
        <taxon>Ascomycota</taxon>
        <taxon>Pezizomycotina</taxon>
        <taxon>Leotiomycetes</taxon>
        <taxon>Helotiales</taxon>
        <taxon>Pezizellaceae</taxon>
        <taxon>Calycina</taxon>
    </lineage>
</organism>
<protein>
    <submittedName>
        <fullName evidence="3">Uncharacterized protein</fullName>
    </submittedName>
</protein>
<gene>
    <name evidence="3" type="ORF">BJ878DRAFT_492974</name>
</gene>
<feature type="signal peptide" evidence="2">
    <location>
        <begin position="1"/>
        <end position="32"/>
    </location>
</feature>
<accession>A0A9P7Z8S3</accession>
<dbReference type="EMBL" id="MU253774">
    <property type="protein sequence ID" value="KAG9247372.1"/>
    <property type="molecule type" value="Genomic_DNA"/>
</dbReference>
<evidence type="ECO:0000313" key="3">
    <source>
        <dbReference type="EMBL" id="KAG9247372.1"/>
    </source>
</evidence>
<dbReference type="OrthoDB" id="5410040at2759"/>
<name>A0A9P7Z8S3_9HELO</name>
<evidence type="ECO:0000256" key="1">
    <source>
        <dbReference type="SAM" id="MobiDB-lite"/>
    </source>
</evidence>
<dbReference type="GO" id="GO:0033617">
    <property type="term" value="P:mitochondrial respiratory chain complex IV assembly"/>
    <property type="evidence" value="ECO:0007669"/>
    <property type="project" value="TreeGrafter"/>
</dbReference>
<dbReference type="AlphaFoldDB" id="A0A9P7Z8S3"/>